<accession>A0AAW2I2U2</accession>
<name>A0AAW2I2U2_9NEOP</name>
<comment type="caution">
    <text evidence="18">The sequence shown here is derived from an EMBL/GenBank/DDBJ whole genome shotgun (WGS) entry which is preliminary data.</text>
</comment>
<evidence type="ECO:0000256" key="10">
    <source>
        <dbReference type="ARBA" id="ARBA00022946"/>
    </source>
</evidence>
<evidence type="ECO:0000313" key="18">
    <source>
        <dbReference type="EMBL" id="KAL0276504.1"/>
    </source>
</evidence>
<comment type="similarity">
    <text evidence="3 16">Belongs to the dihydroorotate dehydrogenase family. Type 2 subfamily.</text>
</comment>
<evidence type="ECO:0000259" key="17">
    <source>
        <dbReference type="Pfam" id="PF01180"/>
    </source>
</evidence>
<dbReference type="PANTHER" id="PTHR48109">
    <property type="entry name" value="DIHYDROOROTATE DEHYDROGENASE (QUINONE), MITOCHONDRIAL-RELATED"/>
    <property type="match status" value="1"/>
</dbReference>
<dbReference type="GO" id="GO:0106430">
    <property type="term" value="F:dihydroorotate dehydrogenase (quinone) activity"/>
    <property type="evidence" value="ECO:0007669"/>
    <property type="project" value="UniProtKB-EC"/>
</dbReference>
<keyword evidence="9 16" id="KW-0999">Mitochondrion inner membrane</keyword>
<dbReference type="PANTHER" id="PTHR48109:SF4">
    <property type="entry name" value="DIHYDROOROTATE DEHYDROGENASE (QUINONE), MITOCHONDRIAL"/>
    <property type="match status" value="1"/>
</dbReference>
<comment type="subcellular location">
    <subcellularLocation>
        <location evidence="1 16">Mitochondrion inner membrane</location>
        <topology evidence="1 16">Single-pass membrane protein</topology>
    </subcellularLocation>
</comment>
<proteinExistence type="inferred from homology"/>
<dbReference type="InterPro" id="IPR013785">
    <property type="entry name" value="Aldolase_TIM"/>
</dbReference>
<evidence type="ECO:0000256" key="5">
    <source>
        <dbReference type="ARBA" id="ARBA00017599"/>
    </source>
</evidence>
<evidence type="ECO:0000256" key="4">
    <source>
        <dbReference type="ARBA" id="ARBA00012791"/>
    </source>
</evidence>
<dbReference type="EC" id="1.3.5.2" evidence="4 16"/>
<dbReference type="CDD" id="cd04738">
    <property type="entry name" value="DHOD_2_like"/>
    <property type="match status" value="1"/>
</dbReference>
<keyword evidence="7 16" id="KW-0288">FMN</keyword>
<dbReference type="AlphaFoldDB" id="A0AAW2I2U2"/>
<evidence type="ECO:0000256" key="1">
    <source>
        <dbReference type="ARBA" id="ARBA00004434"/>
    </source>
</evidence>
<evidence type="ECO:0000256" key="11">
    <source>
        <dbReference type="ARBA" id="ARBA00022989"/>
    </source>
</evidence>
<evidence type="ECO:0000256" key="2">
    <source>
        <dbReference type="ARBA" id="ARBA00005161"/>
    </source>
</evidence>
<keyword evidence="13 16" id="KW-0496">Mitochondrion</keyword>
<dbReference type="InterPro" id="IPR050074">
    <property type="entry name" value="DHO_dehydrogenase"/>
</dbReference>
<dbReference type="GO" id="GO:0006207">
    <property type="term" value="P:'de novo' pyrimidine nucleobase biosynthetic process"/>
    <property type="evidence" value="ECO:0007669"/>
    <property type="project" value="InterPro"/>
</dbReference>
<organism evidence="18">
    <name type="scientific">Menopon gallinae</name>
    <name type="common">poultry shaft louse</name>
    <dbReference type="NCBI Taxonomy" id="328185"/>
    <lineage>
        <taxon>Eukaryota</taxon>
        <taxon>Metazoa</taxon>
        <taxon>Ecdysozoa</taxon>
        <taxon>Arthropoda</taxon>
        <taxon>Hexapoda</taxon>
        <taxon>Insecta</taxon>
        <taxon>Pterygota</taxon>
        <taxon>Neoptera</taxon>
        <taxon>Paraneoptera</taxon>
        <taxon>Psocodea</taxon>
        <taxon>Troctomorpha</taxon>
        <taxon>Phthiraptera</taxon>
        <taxon>Amblycera</taxon>
        <taxon>Menoponidae</taxon>
        <taxon>Menopon</taxon>
    </lineage>
</organism>
<gene>
    <name evidence="18" type="ORF">PYX00_004064</name>
</gene>
<dbReference type="Pfam" id="PF01180">
    <property type="entry name" value="DHO_dh"/>
    <property type="match status" value="1"/>
</dbReference>
<evidence type="ECO:0000256" key="3">
    <source>
        <dbReference type="ARBA" id="ARBA00005359"/>
    </source>
</evidence>
<keyword evidence="11" id="KW-1133">Transmembrane helix</keyword>
<sequence length="398" mass="44308">MRISPKFWAKIKDLSIVTSGGVLLFSFYNIYNGNEKFYDNVLMPLFFKINPETAHKIAVAVAKYNLVPKSQYIDPDCLKSELWGLRFKNPLGVAAGFDKHGEAIESLHNIGFGFVEIGSVTPLPQPGNQKPRVFRLLTDNAIINRYGFNSDGHDAVYNRLKTLKEKKFEGIIGVNLGKNKNSADPVKDYVSGIEKFGEVADYFVINVSSPNTPGLREWQKKEQLKELLSALIKAKNNLPVTKKPPILLKLAPDITDKERRDIAELIILDKECKIDGLVISNTTIYRPELTSPDGDEEGGLSGRPLQSLSTKLISDMYAYTYGKVPIIGVGGIFDGQDAYEKIKAGACLIQIYTGFAYHGPPRVLRIKKELDDLLRNDGYQRVSEAVGKSSQQYGNINS</sequence>
<dbReference type="InterPro" id="IPR005720">
    <property type="entry name" value="Dihydroorotate_DH_cat"/>
</dbReference>
<evidence type="ECO:0000256" key="14">
    <source>
        <dbReference type="ARBA" id="ARBA00023136"/>
    </source>
</evidence>
<dbReference type="EMBL" id="JARGDH010000002">
    <property type="protein sequence ID" value="KAL0276504.1"/>
    <property type="molecule type" value="Genomic_DNA"/>
</dbReference>
<evidence type="ECO:0000256" key="7">
    <source>
        <dbReference type="ARBA" id="ARBA00022643"/>
    </source>
</evidence>
<evidence type="ECO:0000256" key="12">
    <source>
        <dbReference type="ARBA" id="ARBA00023002"/>
    </source>
</evidence>
<dbReference type="PROSITE" id="PS00911">
    <property type="entry name" value="DHODEHASE_1"/>
    <property type="match status" value="1"/>
</dbReference>
<keyword evidence="6 16" id="KW-0285">Flavoprotein</keyword>
<dbReference type="NCBIfam" id="TIGR01036">
    <property type="entry name" value="pyrD_sub2"/>
    <property type="match status" value="1"/>
</dbReference>
<dbReference type="GO" id="GO:0005743">
    <property type="term" value="C:mitochondrial inner membrane"/>
    <property type="evidence" value="ECO:0007669"/>
    <property type="project" value="UniProtKB-SubCell"/>
</dbReference>
<evidence type="ECO:0000256" key="9">
    <source>
        <dbReference type="ARBA" id="ARBA00022792"/>
    </source>
</evidence>
<dbReference type="SUPFAM" id="SSF51395">
    <property type="entry name" value="FMN-linked oxidoreductases"/>
    <property type="match status" value="1"/>
</dbReference>
<dbReference type="NCBIfam" id="NF003652">
    <property type="entry name" value="PRK05286.2-5"/>
    <property type="match status" value="1"/>
</dbReference>
<keyword evidence="8" id="KW-0812">Transmembrane</keyword>
<evidence type="ECO:0000256" key="8">
    <source>
        <dbReference type="ARBA" id="ARBA00022692"/>
    </source>
</evidence>
<dbReference type="Gene3D" id="3.20.20.70">
    <property type="entry name" value="Aldolase class I"/>
    <property type="match status" value="1"/>
</dbReference>
<evidence type="ECO:0000256" key="6">
    <source>
        <dbReference type="ARBA" id="ARBA00022630"/>
    </source>
</evidence>
<comment type="pathway">
    <text evidence="2 16">Pyrimidine metabolism; UMP biosynthesis via de novo pathway; orotate from (S)-dihydroorotate (quinone route): step 1/1.</text>
</comment>
<evidence type="ECO:0000256" key="13">
    <source>
        <dbReference type="ARBA" id="ARBA00023128"/>
    </source>
</evidence>
<protein>
    <recommendedName>
        <fullName evidence="5 16">Dihydroorotate dehydrogenase (quinone), mitochondrial</fullName>
        <shortName evidence="16">DHOdehase</shortName>
        <ecNumber evidence="4 16">1.3.5.2</ecNumber>
    </recommendedName>
</protein>
<keyword evidence="12 16" id="KW-0560">Oxidoreductase</keyword>
<dbReference type="InterPro" id="IPR005719">
    <property type="entry name" value="Dihydroorotate_DH_2"/>
</dbReference>
<feature type="domain" description="Dihydroorotate dehydrogenase catalytic" evidence="17">
    <location>
        <begin position="78"/>
        <end position="374"/>
    </location>
</feature>
<dbReference type="NCBIfam" id="NF003645">
    <property type="entry name" value="PRK05286.1-2"/>
    <property type="match status" value="1"/>
</dbReference>
<comment type="cofactor">
    <cofactor evidence="16">
        <name>FMN</name>
        <dbReference type="ChEBI" id="CHEBI:58210"/>
    </cofactor>
    <text evidence="16">Binds 1 FMN per subunit.</text>
</comment>
<evidence type="ECO:0000256" key="15">
    <source>
        <dbReference type="ARBA" id="ARBA00048639"/>
    </source>
</evidence>
<dbReference type="PROSITE" id="PS00912">
    <property type="entry name" value="DHODEHASE_2"/>
    <property type="match status" value="1"/>
</dbReference>
<dbReference type="GO" id="GO:0009220">
    <property type="term" value="P:pyrimidine ribonucleotide biosynthetic process"/>
    <property type="evidence" value="ECO:0007669"/>
    <property type="project" value="TreeGrafter"/>
</dbReference>
<reference evidence="18" key="1">
    <citation type="journal article" date="2024" name="Gigascience">
        <title>Chromosome-level genome of the poultry shaft louse Menopon gallinae provides insight into the host-switching and adaptive evolution of parasitic lice.</title>
        <authorList>
            <person name="Xu Y."/>
            <person name="Ma L."/>
            <person name="Liu S."/>
            <person name="Liang Y."/>
            <person name="Liu Q."/>
            <person name="He Z."/>
            <person name="Tian L."/>
            <person name="Duan Y."/>
            <person name="Cai W."/>
            <person name="Li H."/>
            <person name="Song F."/>
        </authorList>
    </citation>
    <scope>NUCLEOTIDE SEQUENCE</scope>
    <source>
        <strain evidence="18">Cailab_2023a</strain>
    </source>
</reference>
<dbReference type="InterPro" id="IPR001295">
    <property type="entry name" value="Dihydroorotate_DH_CS"/>
</dbReference>
<comment type="catalytic activity">
    <reaction evidence="15 16">
        <text>(S)-dihydroorotate + a quinone = orotate + a quinol</text>
        <dbReference type="Rhea" id="RHEA:30187"/>
        <dbReference type="ChEBI" id="CHEBI:24646"/>
        <dbReference type="ChEBI" id="CHEBI:30839"/>
        <dbReference type="ChEBI" id="CHEBI:30864"/>
        <dbReference type="ChEBI" id="CHEBI:132124"/>
        <dbReference type="EC" id="1.3.5.2"/>
    </reaction>
</comment>
<dbReference type="FunFam" id="3.20.20.70:FF:000066">
    <property type="entry name" value="Dihydroorotate dehydrogenase (quinone), mitochondrial"/>
    <property type="match status" value="1"/>
</dbReference>
<keyword evidence="14" id="KW-0472">Membrane</keyword>
<keyword evidence="10" id="KW-0809">Transit peptide</keyword>
<evidence type="ECO:0000256" key="16">
    <source>
        <dbReference type="RuleBase" id="RU361255"/>
    </source>
</evidence>